<protein>
    <recommendedName>
        <fullName evidence="6">Ice-structuring protein</fullName>
    </recommendedName>
    <alternativeName>
        <fullName evidence="6">Antifreeze protein</fullName>
    </alternativeName>
</protein>
<evidence type="ECO:0000256" key="3">
    <source>
        <dbReference type="ARBA" id="ARBA00022525"/>
    </source>
</evidence>
<keyword evidence="4 6" id="KW-0047">Antifreeze protein</keyword>
<reference evidence="9" key="1">
    <citation type="journal article" date="2006" name="Proc. Natl. Acad. Sci. U.S.A.">
        <title>Nonhepatic origin of notothenioid antifreeze reveals pancreatic synthesis as common mechanism in polar fish freezing avoidance.</title>
        <authorList>
            <person name="Cheng C.H."/>
            <person name="Cziko P.A."/>
            <person name="Evans C.W."/>
        </authorList>
    </citation>
    <scope>NUCLEOTIDE SEQUENCE</scope>
    <source>
        <tissue evidence="8">Liver</tissue>
        <tissue evidence="9">Pancreas</tissue>
    </source>
</reference>
<dbReference type="SUPFAM" id="SSF51269">
    <property type="entry name" value="AFP III-like domain"/>
    <property type="match status" value="1"/>
</dbReference>
<dbReference type="InterPro" id="IPR006190">
    <property type="entry name" value="SAF_AFP_Neu5Ac"/>
</dbReference>
<dbReference type="EMBL" id="DQ062453">
    <property type="protein sequence ID" value="ABA41375.1"/>
    <property type="molecule type" value="mRNA"/>
</dbReference>
<dbReference type="Pfam" id="PF08666">
    <property type="entry name" value="SAF"/>
    <property type="match status" value="1"/>
</dbReference>
<dbReference type="AlphaFoldDB" id="Q1AMQ4"/>
<dbReference type="EMBL" id="DQ062454">
    <property type="protein sequence ID" value="ABA41376.1"/>
    <property type="molecule type" value="mRNA"/>
</dbReference>
<dbReference type="InterPro" id="IPR036732">
    <property type="entry name" value="AFP_Neu5c_C_sf"/>
</dbReference>
<comment type="similarity">
    <text evidence="2 6">Belongs to the type-III AFP family.</text>
</comment>
<feature type="signal peptide" evidence="6">
    <location>
        <begin position="1"/>
        <end position="22"/>
    </location>
</feature>
<feature type="domain" description="AFP-like" evidence="7">
    <location>
        <begin position="25"/>
        <end position="84"/>
    </location>
</feature>
<comment type="function">
    <text evidence="5">Contributes to protect fish blood from freezing at subzero sea water temperatures. Lowers the blood freezing point. Binds to nascent ice crystals and prevents further growth.</text>
</comment>
<dbReference type="CDD" id="cd11617">
    <property type="entry name" value="Antifreeze_III"/>
    <property type="match status" value="1"/>
</dbReference>
<dbReference type="PROSITE" id="PS50844">
    <property type="entry name" value="AFP_LIKE"/>
    <property type="match status" value="1"/>
</dbReference>
<name>Q1AMQ4_PACBR</name>
<organism evidence="9">
    <name type="scientific">Pachycara brachycephalum</name>
    <name type="common">Antarctic eelpout</name>
    <name type="synonym">Austrolycichthys brachycephalus</name>
    <dbReference type="NCBI Taxonomy" id="36221"/>
    <lineage>
        <taxon>Eukaryota</taxon>
        <taxon>Metazoa</taxon>
        <taxon>Chordata</taxon>
        <taxon>Craniata</taxon>
        <taxon>Vertebrata</taxon>
        <taxon>Euteleostomi</taxon>
        <taxon>Actinopterygii</taxon>
        <taxon>Neopterygii</taxon>
        <taxon>Teleostei</taxon>
        <taxon>Neoteleostei</taxon>
        <taxon>Acanthomorphata</taxon>
        <taxon>Eupercaria</taxon>
        <taxon>Perciformes</taxon>
        <taxon>Cottioidei</taxon>
        <taxon>Zoarcales</taxon>
        <taxon>Zoarcidae</taxon>
        <taxon>Lycodinae</taxon>
        <taxon>Pachycara</taxon>
    </lineage>
</organism>
<comment type="function">
    <text evidence="6">Lowers the blood freezing point. Contributes to protect fish blood from freezing at subzero sea water temperatures. Binds to nascent ice crystals and prevents further growth.</text>
</comment>
<dbReference type="PRINTS" id="PR00357">
    <property type="entry name" value="ANTIFREEZIII"/>
</dbReference>
<evidence type="ECO:0000259" key="7">
    <source>
        <dbReference type="PROSITE" id="PS50844"/>
    </source>
</evidence>
<dbReference type="Gene3D" id="3.90.1210.10">
    <property type="entry name" value="Antifreeze-like/N-acetylneuraminic acid synthase C-terminal domain"/>
    <property type="match status" value="1"/>
</dbReference>
<evidence type="ECO:0000313" key="8">
    <source>
        <dbReference type="EMBL" id="ABA41375.1"/>
    </source>
</evidence>
<dbReference type="GO" id="GO:0005576">
    <property type="term" value="C:extracellular region"/>
    <property type="evidence" value="ECO:0007669"/>
    <property type="project" value="UniProtKB-SubCell"/>
</dbReference>
<keyword evidence="3 6" id="KW-0964">Secreted</keyword>
<gene>
    <name evidence="9" type="primary">AFPIII</name>
</gene>
<keyword evidence="6" id="KW-0732">Signal</keyword>
<dbReference type="SMART" id="SM00858">
    <property type="entry name" value="SAF"/>
    <property type="match status" value="1"/>
</dbReference>
<proteinExistence type="evidence at transcript level"/>
<evidence type="ECO:0000256" key="2">
    <source>
        <dbReference type="ARBA" id="ARBA00007445"/>
    </source>
</evidence>
<evidence type="ECO:0000256" key="6">
    <source>
        <dbReference type="RuleBase" id="RU362061"/>
    </source>
</evidence>
<comment type="subcellular location">
    <subcellularLocation>
        <location evidence="1 6">Secreted</location>
    </subcellularLocation>
</comment>
<evidence type="ECO:0000256" key="1">
    <source>
        <dbReference type="ARBA" id="ARBA00004613"/>
    </source>
</evidence>
<evidence type="ECO:0000313" key="9">
    <source>
        <dbReference type="EMBL" id="ABA41376.1"/>
    </source>
</evidence>
<sequence>MKSVVLTGLLFVLLCVDHMSSATKSVVASQLIPINTALTPAMMKAKEVSPKGIPAEEMSKIVGMQVNRAVNLDETLMPDMVKTYQK</sequence>
<dbReference type="InterPro" id="IPR013974">
    <property type="entry name" value="SAF"/>
</dbReference>
<dbReference type="InterPro" id="IPR006013">
    <property type="entry name" value="Antifreeze_III"/>
</dbReference>
<evidence type="ECO:0000256" key="4">
    <source>
        <dbReference type="ARBA" id="ARBA00023076"/>
    </source>
</evidence>
<accession>Q1AMQ4</accession>
<feature type="chain" id="PRO_5007364575" description="Ice-structuring protein" evidence="6">
    <location>
        <begin position="23"/>
        <end position="86"/>
    </location>
</feature>
<dbReference type="SMR" id="Q1AMQ4"/>
<evidence type="ECO:0000256" key="5">
    <source>
        <dbReference type="ARBA" id="ARBA00024935"/>
    </source>
</evidence>